<dbReference type="GO" id="GO:0030422">
    <property type="term" value="P:siRNA processing"/>
    <property type="evidence" value="ECO:0007669"/>
    <property type="project" value="TreeGrafter"/>
</dbReference>
<dbReference type="PANTHER" id="PTHR46205:SF3">
    <property type="entry name" value="LOQUACIOUS, ISOFORM B"/>
    <property type="match status" value="1"/>
</dbReference>
<protein>
    <recommendedName>
        <fullName evidence="3">DRBM domain-containing protein</fullName>
    </recommendedName>
</protein>
<keyword evidence="5" id="KW-1185">Reference proteome</keyword>
<dbReference type="GO" id="GO:0005737">
    <property type="term" value="C:cytoplasm"/>
    <property type="evidence" value="ECO:0007669"/>
    <property type="project" value="TreeGrafter"/>
</dbReference>
<feature type="domain" description="DRBM" evidence="3">
    <location>
        <begin position="125"/>
        <end position="194"/>
    </location>
</feature>
<dbReference type="GO" id="GO:0005634">
    <property type="term" value="C:nucleus"/>
    <property type="evidence" value="ECO:0007669"/>
    <property type="project" value="TreeGrafter"/>
</dbReference>
<organism evidence="4 5">
    <name type="scientific">Protopolystoma xenopodis</name>
    <dbReference type="NCBI Taxonomy" id="117903"/>
    <lineage>
        <taxon>Eukaryota</taxon>
        <taxon>Metazoa</taxon>
        <taxon>Spiralia</taxon>
        <taxon>Lophotrochozoa</taxon>
        <taxon>Platyhelminthes</taxon>
        <taxon>Monogenea</taxon>
        <taxon>Polyopisthocotylea</taxon>
        <taxon>Polystomatidea</taxon>
        <taxon>Polystomatidae</taxon>
        <taxon>Protopolystoma</taxon>
    </lineage>
</organism>
<dbReference type="SMART" id="SM00358">
    <property type="entry name" value="DSRM"/>
    <property type="match status" value="2"/>
</dbReference>
<proteinExistence type="predicted"/>
<dbReference type="Proteomes" id="UP000784294">
    <property type="component" value="Unassembled WGS sequence"/>
</dbReference>
<evidence type="ECO:0000313" key="5">
    <source>
        <dbReference type="Proteomes" id="UP000784294"/>
    </source>
</evidence>
<comment type="caution">
    <text evidence="4">The sequence shown here is derived from an EMBL/GenBank/DDBJ whole genome shotgun (WGS) entry which is preliminary data.</text>
</comment>
<dbReference type="GO" id="GO:0070920">
    <property type="term" value="P:regulation of regulatory ncRNA processing"/>
    <property type="evidence" value="ECO:0007669"/>
    <property type="project" value="TreeGrafter"/>
</dbReference>
<sequence length="219" mass="24817">MPAGTHRTPISILQEICVKKWITPVYELVSNGGPIHDPHYVFTCSAGDFSATSRGSSKKKTKHQASYLVLLKMLNSDFLREAEKDSLHDVHMAASNIFGTEFLQGIDDCEKVGSGSQQQPDEDSNYVGRMLELCQKNRWPPPSYEFSYTRPEPGQPPEYQCKVKLWTWEYTEIGTSKKNAKKKAACTLLFEILDNDLKIPPEALEQMEEDHLNIVSIHI</sequence>
<dbReference type="Gene3D" id="3.30.160.20">
    <property type="match status" value="2"/>
</dbReference>
<dbReference type="GO" id="GO:0070578">
    <property type="term" value="C:RISC-loading complex"/>
    <property type="evidence" value="ECO:0007669"/>
    <property type="project" value="TreeGrafter"/>
</dbReference>
<dbReference type="InterPro" id="IPR051247">
    <property type="entry name" value="RLC_Component"/>
</dbReference>
<dbReference type="EMBL" id="CAAALY010261377">
    <property type="protein sequence ID" value="VEL39476.1"/>
    <property type="molecule type" value="Genomic_DNA"/>
</dbReference>
<dbReference type="OrthoDB" id="10056847at2759"/>
<dbReference type="GO" id="GO:0016442">
    <property type="term" value="C:RISC complex"/>
    <property type="evidence" value="ECO:0007669"/>
    <property type="project" value="TreeGrafter"/>
</dbReference>
<dbReference type="CDD" id="cd19862">
    <property type="entry name" value="DSRM_PRKRA-like_rpt1"/>
    <property type="match status" value="1"/>
</dbReference>
<feature type="domain" description="DRBM" evidence="3">
    <location>
        <begin position="8"/>
        <end position="75"/>
    </location>
</feature>
<accession>A0A448XLH5</accession>
<dbReference type="SUPFAM" id="SSF54768">
    <property type="entry name" value="dsRNA-binding domain-like"/>
    <property type="match status" value="2"/>
</dbReference>
<evidence type="ECO:0000313" key="4">
    <source>
        <dbReference type="EMBL" id="VEL39476.1"/>
    </source>
</evidence>
<dbReference type="GO" id="GO:0035197">
    <property type="term" value="F:siRNA binding"/>
    <property type="evidence" value="ECO:0007669"/>
    <property type="project" value="TreeGrafter"/>
</dbReference>
<dbReference type="InterPro" id="IPR014720">
    <property type="entry name" value="dsRBD_dom"/>
</dbReference>
<name>A0A448XLH5_9PLAT</name>
<dbReference type="PROSITE" id="PS50137">
    <property type="entry name" value="DS_RBD"/>
    <property type="match status" value="2"/>
</dbReference>
<dbReference type="CDD" id="cd00048">
    <property type="entry name" value="DSRM_SF"/>
    <property type="match status" value="1"/>
</dbReference>
<evidence type="ECO:0000256" key="1">
    <source>
        <dbReference type="ARBA" id="ARBA00022884"/>
    </source>
</evidence>
<dbReference type="GO" id="GO:0003725">
    <property type="term" value="F:double-stranded RNA binding"/>
    <property type="evidence" value="ECO:0007669"/>
    <property type="project" value="TreeGrafter"/>
</dbReference>
<evidence type="ECO:0000256" key="2">
    <source>
        <dbReference type="PROSITE-ProRule" id="PRU00266"/>
    </source>
</evidence>
<evidence type="ECO:0000259" key="3">
    <source>
        <dbReference type="PROSITE" id="PS50137"/>
    </source>
</evidence>
<gene>
    <name evidence="4" type="ORF">PXEA_LOCUS32916</name>
</gene>
<keyword evidence="1 2" id="KW-0694">RNA-binding</keyword>
<dbReference type="Pfam" id="PF00035">
    <property type="entry name" value="dsrm"/>
    <property type="match status" value="2"/>
</dbReference>
<reference evidence="4" key="1">
    <citation type="submission" date="2018-11" db="EMBL/GenBank/DDBJ databases">
        <authorList>
            <consortium name="Pathogen Informatics"/>
        </authorList>
    </citation>
    <scope>NUCLEOTIDE SEQUENCE</scope>
</reference>
<dbReference type="AlphaFoldDB" id="A0A448XLH5"/>
<dbReference type="PANTHER" id="PTHR46205">
    <property type="entry name" value="LOQUACIOUS, ISOFORM B"/>
    <property type="match status" value="1"/>
</dbReference>